<dbReference type="Pfam" id="PF13484">
    <property type="entry name" value="Fer4_16"/>
    <property type="match status" value="1"/>
</dbReference>
<dbReference type="InterPro" id="IPR013542">
    <property type="entry name" value="QueG_DUF1730"/>
</dbReference>
<keyword evidence="6 9" id="KW-0560">Oxidoreductase</keyword>
<dbReference type="Pfam" id="PF08331">
    <property type="entry name" value="QueG_DUF1730"/>
    <property type="match status" value="1"/>
</dbReference>
<dbReference type="GO" id="GO:0052693">
    <property type="term" value="F:epoxyqueuosine reductase activity"/>
    <property type="evidence" value="ECO:0007669"/>
    <property type="project" value="UniProtKB-EC"/>
</dbReference>
<feature type="binding site" evidence="9">
    <location>
        <begin position="249"/>
        <end position="250"/>
    </location>
    <ligand>
        <name>cob(II)alamin</name>
        <dbReference type="ChEBI" id="CHEBI:16304"/>
    </ligand>
</feature>
<dbReference type="NCBIfam" id="TIGR00276">
    <property type="entry name" value="tRNA epoxyqueuosine(34) reductase QueG"/>
    <property type="match status" value="1"/>
</dbReference>
<comment type="caution">
    <text evidence="11">The sequence shown here is derived from an EMBL/GenBank/DDBJ whole genome shotgun (WGS) entry which is preliminary data.</text>
</comment>
<feature type="domain" description="4Fe-4S ferredoxin-type" evidence="10">
    <location>
        <begin position="184"/>
        <end position="216"/>
    </location>
</feature>
<evidence type="ECO:0000256" key="7">
    <source>
        <dbReference type="ARBA" id="ARBA00023004"/>
    </source>
</evidence>
<feature type="binding site" evidence="9">
    <location>
        <position position="202"/>
    </location>
    <ligand>
        <name>[4Fe-4S] cluster</name>
        <dbReference type="ChEBI" id="CHEBI:49883"/>
        <label>1</label>
    </ligand>
</feature>
<feature type="binding site" evidence="9">
    <location>
        <position position="64"/>
    </location>
    <ligand>
        <name>cob(II)alamin</name>
        <dbReference type="ChEBI" id="CHEBI:16304"/>
    </ligand>
</feature>
<evidence type="ECO:0000256" key="9">
    <source>
        <dbReference type="HAMAP-Rule" id="MF_00916"/>
    </source>
</evidence>
<dbReference type="RefSeq" id="WP_369454226.1">
    <property type="nucleotide sequence ID" value="NZ_JBGCUO010000001.1"/>
</dbReference>
<evidence type="ECO:0000313" key="12">
    <source>
        <dbReference type="Proteomes" id="UP001562065"/>
    </source>
</evidence>
<keyword evidence="7 9" id="KW-0408">Iron</keyword>
<feature type="active site" description="Proton donor" evidence="9">
    <location>
        <position position="142"/>
    </location>
</feature>
<evidence type="ECO:0000313" key="11">
    <source>
        <dbReference type="EMBL" id="MEY1660987.1"/>
    </source>
</evidence>
<feature type="binding site" evidence="9">
    <location>
        <position position="166"/>
    </location>
    <ligand>
        <name>cob(II)alamin</name>
        <dbReference type="ChEBI" id="CHEBI:16304"/>
    </ligand>
</feature>
<comment type="cofactor">
    <cofactor evidence="9">
        <name>[4Fe-4S] cluster</name>
        <dbReference type="ChEBI" id="CHEBI:49883"/>
    </cofactor>
    <text evidence="9">Binds 2 [4Fe-4S] clusters per monomer.</text>
</comment>
<keyword evidence="2 9" id="KW-0963">Cytoplasm</keyword>
<comment type="function">
    <text evidence="9">Catalyzes the conversion of epoxyqueuosine (oQ) to queuosine (Q), which is a hypermodified base found in the wobble positions of tRNA(Asp), tRNA(Asn), tRNA(His) and tRNA(Tyr).</text>
</comment>
<evidence type="ECO:0000256" key="3">
    <source>
        <dbReference type="ARBA" id="ARBA00022694"/>
    </source>
</evidence>
<dbReference type="Proteomes" id="UP001562065">
    <property type="component" value="Unassembled WGS sequence"/>
</dbReference>
<dbReference type="Gene3D" id="3.30.70.20">
    <property type="match status" value="1"/>
</dbReference>
<organism evidence="11 12">
    <name type="scientific">Isoalcanivorax beigongshangi</name>
    <dbReference type="NCBI Taxonomy" id="3238810"/>
    <lineage>
        <taxon>Bacteria</taxon>
        <taxon>Pseudomonadati</taxon>
        <taxon>Pseudomonadota</taxon>
        <taxon>Gammaproteobacteria</taxon>
        <taxon>Oceanospirillales</taxon>
        <taxon>Alcanivoracaceae</taxon>
        <taxon>Isoalcanivorax</taxon>
    </lineage>
</organism>
<feature type="binding site" evidence="9">
    <location>
        <position position="249"/>
    </location>
    <ligand>
        <name>[4Fe-4S] cluster</name>
        <dbReference type="ChEBI" id="CHEBI:49883"/>
        <label>2</label>
    </ligand>
</feature>
<evidence type="ECO:0000256" key="8">
    <source>
        <dbReference type="ARBA" id="ARBA00023014"/>
    </source>
</evidence>
<keyword evidence="3 9" id="KW-0819">tRNA processing</keyword>
<keyword evidence="9" id="KW-0846">Cobalamin</keyword>
<keyword evidence="4 9" id="KW-0479">Metal-binding</keyword>
<dbReference type="EC" id="1.17.99.6" evidence="9"/>
<evidence type="ECO:0000256" key="5">
    <source>
        <dbReference type="ARBA" id="ARBA00022785"/>
    </source>
</evidence>
<proteinExistence type="inferred from homology"/>
<feature type="binding site" evidence="9">
    <location>
        <position position="256"/>
    </location>
    <ligand>
        <name>[4Fe-4S] cluster</name>
        <dbReference type="ChEBI" id="CHEBI:49883"/>
        <label>1</label>
    </ligand>
</feature>
<evidence type="ECO:0000256" key="4">
    <source>
        <dbReference type="ARBA" id="ARBA00022723"/>
    </source>
</evidence>
<evidence type="ECO:0000259" key="10">
    <source>
        <dbReference type="PROSITE" id="PS51379"/>
    </source>
</evidence>
<comment type="caution">
    <text evidence="9">Lacks conserved residue(s) required for the propagation of feature annotation.</text>
</comment>
<feature type="binding site" evidence="9">
    <location>
        <position position="231"/>
    </location>
    <ligand>
        <name>tRNA</name>
        <dbReference type="ChEBI" id="CHEBI:17843"/>
    </ligand>
</feature>
<reference evidence="11 12" key="1">
    <citation type="submission" date="2024-07" db="EMBL/GenBank/DDBJ databases">
        <authorList>
            <person name="Ren Q."/>
        </authorList>
    </citation>
    <scope>NUCLEOTIDE SEQUENCE [LARGE SCALE GENOMIC DNA]</scope>
    <source>
        <strain evidence="11 12">REN37</strain>
    </source>
</reference>
<feature type="binding site" evidence="9">
    <location>
        <position position="177"/>
    </location>
    <ligand>
        <name>cob(II)alamin</name>
        <dbReference type="ChEBI" id="CHEBI:16304"/>
    </ligand>
</feature>
<keyword evidence="12" id="KW-1185">Reference proteome</keyword>
<feature type="binding site" evidence="9">
    <location>
        <position position="222"/>
    </location>
    <ligand>
        <name>[4Fe-4S] cluster</name>
        <dbReference type="ChEBI" id="CHEBI:49883"/>
        <label>2</label>
    </ligand>
</feature>
<sequence>MNTAPAPDLVALAAQIKIWGAELGFQQVGITDTDLSDAEQHLHAWLAADYHGGMEWMTHHGHKRSRPTELEPLTRRVISVRMDYLPPDTAPAKRLKQTDKAYIARYALGRDYHKLVRKRLATLAARIRAEVAETQLARAFVDSAPVMEKPLAAKAGLGWQGKHTLLINRHAGSWFFLGELYTDLPLPIDAPVTRHCGSCSACIQVCPTDAIVAPYQLDARRCIAYLTIEHKGDIPEPLRAPIGNRIFGCDDCQLVCPWNRYARFTGEGDFHPRHQLDDATLVDLFRWSEQDFLSRTEGSPLRRPGYENWLRNLAVALGNGPATAEAIAALQQRRGSASEMVVRHIDWALARLNTAP</sequence>
<feature type="binding site" evidence="9">
    <location>
        <position position="196"/>
    </location>
    <ligand>
        <name>[4Fe-4S] cluster</name>
        <dbReference type="ChEBI" id="CHEBI:49883"/>
        <label>1</label>
    </ligand>
</feature>
<dbReference type="InterPro" id="IPR017896">
    <property type="entry name" value="4Fe4S_Fe-S-bd"/>
</dbReference>
<accession>A0ABV4AEW7</accession>
<dbReference type="InterPro" id="IPR004453">
    <property type="entry name" value="QueG"/>
</dbReference>
<keyword evidence="1 9" id="KW-0004">4Fe-4S</keyword>
<comment type="similarity">
    <text evidence="9">Belongs to the QueG family.</text>
</comment>
<evidence type="ECO:0000256" key="1">
    <source>
        <dbReference type="ARBA" id="ARBA00022485"/>
    </source>
</evidence>
<dbReference type="PROSITE" id="PS00198">
    <property type="entry name" value="4FE4S_FER_1"/>
    <property type="match status" value="1"/>
</dbReference>
<feature type="binding site" evidence="9">
    <location>
        <position position="252"/>
    </location>
    <ligand>
        <name>[4Fe-4S] cluster</name>
        <dbReference type="ChEBI" id="CHEBI:49883"/>
        <label>2</label>
    </ligand>
</feature>
<dbReference type="PANTHER" id="PTHR30002">
    <property type="entry name" value="EPOXYQUEUOSINE REDUCTASE"/>
    <property type="match status" value="1"/>
</dbReference>
<dbReference type="PANTHER" id="PTHR30002:SF4">
    <property type="entry name" value="EPOXYQUEUOSINE REDUCTASE"/>
    <property type="match status" value="1"/>
</dbReference>
<feature type="binding site" evidence="9">
    <location>
        <position position="142"/>
    </location>
    <ligand>
        <name>cob(II)alamin</name>
        <dbReference type="ChEBI" id="CHEBI:16304"/>
    </ligand>
</feature>
<keyword evidence="9" id="KW-0170">Cobalt</keyword>
<dbReference type="HAMAP" id="MF_00916">
    <property type="entry name" value="QueG"/>
    <property type="match status" value="1"/>
</dbReference>
<keyword evidence="8 9" id="KW-0411">Iron-sulfur</keyword>
<dbReference type="SUPFAM" id="SSF46548">
    <property type="entry name" value="alpha-helical ferredoxin"/>
    <property type="match status" value="1"/>
</dbReference>
<feature type="binding site" evidence="9">
    <location>
        <position position="199"/>
    </location>
    <ligand>
        <name>[4Fe-4S] cluster</name>
        <dbReference type="ChEBI" id="CHEBI:49883"/>
        <label>1</label>
    </ligand>
</feature>
<gene>
    <name evidence="9 11" type="primary">queG</name>
    <name evidence="11" type="ORF">AB5I84_02365</name>
</gene>
<evidence type="ECO:0000256" key="6">
    <source>
        <dbReference type="ARBA" id="ARBA00023002"/>
    </source>
</evidence>
<comment type="pathway">
    <text evidence="9">tRNA modification; tRNA-queuosine biosynthesis.</text>
</comment>
<comment type="subunit">
    <text evidence="9">Monomer.</text>
</comment>
<comment type="subcellular location">
    <subcellularLocation>
        <location evidence="9">Cytoplasm</location>
    </subcellularLocation>
</comment>
<dbReference type="PROSITE" id="PS51379">
    <property type="entry name" value="4FE4S_FER_2"/>
    <property type="match status" value="1"/>
</dbReference>
<name>A0ABV4AEW7_9GAMM</name>
<feature type="binding site" evidence="9">
    <location>
        <position position="206"/>
    </location>
    <ligand>
        <name>[4Fe-4S] cluster</name>
        <dbReference type="ChEBI" id="CHEBI:49883"/>
        <label>2</label>
    </ligand>
</feature>
<comment type="catalytic activity">
    <reaction evidence="9">
        <text>epoxyqueuosine(34) in tRNA + AH2 = queuosine(34) in tRNA + A + H2O</text>
        <dbReference type="Rhea" id="RHEA:32159"/>
        <dbReference type="Rhea" id="RHEA-COMP:18571"/>
        <dbReference type="Rhea" id="RHEA-COMP:18582"/>
        <dbReference type="ChEBI" id="CHEBI:13193"/>
        <dbReference type="ChEBI" id="CHEBI:15377"/>
        <dbReference type="ChEBI" id="CHEBI:17499"/>
        <dbReference type="ChEBI" id="CHEBI:194431"/>
        <dbReference type="ChEBI" id="CHEBI:194443"/>
        <dbReference type="EC" id="1.17.99.6"/>
    </reaction>
</comment>
<evidence type="ECO:0000256" key="2">
    <source>
        <dbReference type="ARBA" id="ARBA00022490"/>
    </source>
</evidence>
<dbReference type="EMBL" id="JBGCUO010000001">
    <property type="protein sequence ID" value="MEY1660987.1"/>
    <property type="molecule type" value="Genomic_DNA"/>
</dbReference>
<keyword evidence="5 9" id="KW-0671">Queuosine biosynthesis</keyword>
<dbReference type="InterPro" id="IPR017900">
    <property type="entry name" value="4Fe4S_Fe_S_CS"/>
</dbReference>
<protein>
    <recommendedName>
        <fullName evidence="9">Epoxyqueuosine reductase</fullName>
        <ecNumber evidence="9">1.17.99.6</ecNumber>
    </recommendedName>
    <alternativeName>
        <fullName evidence="9">Queuosine biosynthesis protein QueG</fullName>
    </alternativeName>
</protein>
<comment type="cofactor">
    <cofactor evidence="9">
        <name>cob(II)alamin</name>
        <dbReference type="ChEBI" id="CHEBI:16304"/>
    </cofactor>
</comment>